<name>A0A927FRT4_9HYPH</name>
<dbReference type="RefSeq" id="WP_191773556.1">
    <property type="nucleotide sequence ID" value="NZ_JACYFU010000001.1"/>
</dbReference>
<evidence type="ECO:0000313" key="3">
    <source>
        <dbReference type="Proteomes" id="UP000654108"/>
    </source>
</evidence>
<dbReference type="InterPro" id="IPR025644">
    <property type="entry name" value="DUF4344"/>
</dbReference>
<reference evidence="2" key="1">
    <citation type="submission" date="2020-09" db="EMBL/GenBank/DDBJ databases">
        <title>Genome seq and assembly of Devosia sp.</title>
        <authorList>
            <person name="Chhetri G."/>
        </authorList>
    </citation>
    <scope>NUCLEOTIDE SEQUENCE</scope>
    <source>
        <strain evidence="2">PTR5</strain>
    </source>
</reference>
<gene>
    <name evidence="2" type="ORF">IC608_06220</name>
</gene>
<feature type="signal peptide" evidence="1">
    <location>
        <begin position="1"/>
        <end position="21"/>
    </location>
</feature>
<proteinExistence type="predicted"/>
<dbReference type="AlphaFoldDB" id="A0A927FRT4"/>
<dbReference type="EMBL" id="JACYFU010000001">
    <property type="protein sequence ID" value="MBD8065065.1"/>
    <property type="molecule type" value="Genomic_DNA"/>
</dbReference>
<evidence type="ECO:0000313" key="2">
    <source>
        <dbReference type="EMBL" id="MBD8065065.1"/>
    </source>
</evidence>
<evidence type="ECO:0008006" key="4">
    <source>
        <dbReference type="Google" id="ProtNLM"/>
    </source>
</evidence>
<evidence type="ECO:0000256" key="1">
    <source>
        <dbReference type="SAM" id="SignalP"/>
    </source>
</evidence>
<keyword evidence="1" id="KW-0732">Signal</keyword>
<organism evidence="2 3">
    <name type="scientific">Devosia oryzisoli</name>
    <dbReference type="NCBI Taxonomy" id="2774138"/>
    <lineage>
        <taxon>Bacteria</taxon>
        <taxon>Pseudomonadati</taxon>
        <taxon>Pseudomonadota</taxon>
        <taxon>Alphaproteobacteria</taxon>
        <taxon>Hyphomicrobiales</taxon>
        <taxon>Devosiaceae</taxon>
        <taxon>Devosia</taxon>
    </lineage>
</organism>
<dbReference type="Pfam" id="PF14247">
    <property type="entry name" value="DUF4344"/>
    <property type="match status" value="2"/>
</dbReference>
<feature type="chain" id="PRO_5037020075" description="Metallopeptidase" evidence="1">
    <location>
        <begin position="22"/>
        <end position="270"/>
    </location>
</feature>
<sequence>MRRLLACLALFALASTPAAQARDLSGFSATQRAEIVRFAANNSLFVLYHELMHLLVHQLDVPVLGREEDAADNMATWTLLSRKTGGSETTLTDAAHGWILSGVAYNSTPDDEDLAAAHTLDRQRAFQIVCLMVGSDERAFRPIANQYAISHDRQDSCAWDYTLLDRSFRHTLKPLAKGAGKTNVTISYQPPGRELKSAAEAFRASGVFEEVAEELRTRYAVRKPVRFNAQRCDEANAFYDPDQLEIIFCYELMDDFIALYADELSSSQGR</sequence>
<comment type="caution">
    <text evidence="2">The sequence shown here is derived from an EMBL/GenBank/DDBJ whole genome shotgun (WGS) entry which is preliminary data.</text>
</comment>
<dbReference type="Proteomes" id="UP000654108">
    <property type="component" value="Unassembled WGS sequence"/>
</dbReference>
<protein>
    <recommendedName>
        <fullName evidence="4">Metallopeptidase</fullName>
    </recommendedName>
</protein>
<keyword evidence="3" id="KW-1185">Reference proteome</keyword>
<accession>A0A927FRT4</accession>